<reference evidence="3" key="1">
    <citation type="submission" date="2022-09" db="EMBL/GenBank/DDBJ databases">
        <title>Shewanella sp. KJ10-1 sp.nov, isolated from marine algae.</title>
        <authorList>
            <person name="Butt M."/>
            <person name="Lee J.K."/>
            <person name="Kim J.M."/>
            <person name="Choi D.G."/>
        </authorList>
    </citation>
    <scope>NUCLEOTIDE SEQUENCE</scope>
    <source>
        <strain evidence="3">KJ10-1</strain>
    </source>
</reference>
<gene>
    <name evidence="3" type="ORF">N4T56_06330</name>
</gene>
<dbReference type="Proteomes" id="UP001431192">
    <property type="component" value="Unassembled WGS sequence"/>
</dbReference>
<proteinExistence type="predicted"/>
<dbReference type="SUPFAM" id="SSF50969">
    <property type="entry name" value="YVTN repeat-like/Quinoprotein amine dehydrogenase"/>
    <property type="match status" value="1"/>
</dbReference>
<keyword evidence="4" id="KW-1185">Reference proteome</keyword>
<sequence length="204" mass="22583">MSPDSQFAYVSLQENNAIAVIDIQAKTVTRINALGVKDFGLADNKIDASDKDDMVNLQSYAGVYGMYQPDTIVSYRWNNTDFIVSANEGDARDYDGFSEEARAEDLTLDTNHPQFASIQDDTQLARLKVTTSIGDDNNDGLVDRIMAYGGRSFSIWTAQGQQVYDSGSDFEQITSALLGMNFNNNNDENKGDSRSDDKGQSLRR</sequence>
<feature type="compositionally biased region" description="Basic and acidic residues" evidence="1">
    <location>
        <begin position="187"/>
        <end position="204"/>
    </location>
</feature>
<evidence type="ECO:0000259" key="2">
    <source>
        <dbReference type="Pfam" id="PF22494"/>
    </source>
</evidence>
<dbReference type="PANTHER" id="PTHR46928:SF1">
    <property type="entry name" value="MESENCHYME-SPECIFIC CELL SURFACE GLYCOPROTEIN"/>
    <property type="match status" value="1"/>
</dbReference>
<name>A0ABT2P0K1_9GAMM</name>
<dbReference type="Pfam" id="PF22494">
    <property type="entry name" value="choice_anch_I"/>
    <property type="match status" value="1"/>
</dbReference>
<evidence type="ECO:0000256" key="1">
    <source>
        <dbReference type="SAM" id="MobiDB-lite"/>
    </source>
</evidence>
<dbReference type="PANTHER" id="PTHR46928">
    <property type="entry name" value="MESENCHYME-SPECIFIC CELL SURFACE GLYCOPROTEIN"/>
    <property type="match status" value="1"/>
</dbReference>
<comment type="caution">
    <text evidence="3">The sequence shown here is derived from an EMBL/GenBank/DDBJ whole genome shotgun (WGS) entry which is preliminary data.</text>
</comment>
<dbReference type="InterPro" id="IPR055188">
    <property type="entry name" value="Choice_anch_I"/>
</dbReference>
<organism evidence="3 4">
    <name type="scientific">Shewanella phaeophyticola</name>
    <dbReference type="NCBI Taxonomy" id="2978345"/>
    <lineage>
        <taxon>Bacteria</taxon>
        <taxon>Pseudomonadati</taxon>
        <taxon>Pseudomonadota</taxon>
        <taxon>Gammaproteobacteria</taxon>
        <taxon>Alteromonadales</taxon>
        <taxon>Shewanellaceae</taxon>
        <taxon>Shewanella</taxon>
    </lineage>
</organism>
<evidence type="ECO:0000313" key="4">
    <source>
        <dbReference type="Proteomes" id="UP001431192"/>
    </source>
</evidence>
<dbReference type="InterPro" id="IPR011044">
    <property type="entry name" value="Quino_amine_DH_bsu"/>
</dbReference>
<evidence type="ECO:0000313" key="3">
    <source>
        <dbReference type="EMBL" id="MCT8986176.1"/>
    </source>
</evidence>
<accession>A0ABT2P0K1</accession>
<protein>
    <recommendedName>
        <fullName evidence="2">Choice-of-anchor I domain-containing protein</fullName>
    </recommendedName>
</protein>
<dbReference type="InterPro" id="IPR052956">
    <property type="entry name" value="Mesenchyme-surface_protein"/>
</dbReference>
<feature type="region of interest" description="Disordered" evidence="1">
    <location>
        <begin position="181"/>
        <end position="204"/>
    </location>
</feature>
<feature type="domain" description="Choice-of-anchor I" evidence="2">
    <location>
        <begin position="4"/>
        <end position="200"/>
    </location>
</feature>
<dbReference type="EMBL" id="JAODOQ010000001">
    <property type="protein sequence ID" value="MCT8986176.1"/>
    <property type="molecule type" value="Genomic_DNA"/>
</dbReference>